<dbReference type="GO" id="GO:0006031">
    <property type="term" value="P:chitin biosynthetic process"/>
    <property type="evidence" value="ECO:0007669"/>
    <property type="project" value="TreeGrafter"/>
</dbReference>
<dbReference type="HOGENOM" id="CLU_000192_0_2_1"/>
<dbReference type="GO" id="GO:0004100">
    <property type="term" value="F:chitin synthase activity"/>
    <property type="evidence" value="ECO:0007669"/>
    <property type="project" value="UniProtKB-EC"/>
</dbReference>
<dbReference type="SUPFAM" id="SSF109715">
    <property type="entry name" value="DEK C-terminal domain"/>
    <property type="match status" value="1"/>
</dbReference>
<feature type="transmembrane region" description="Helical" evidence="18">
    <location>
        <begin position="1614"/>
        <end position="1635"/>
    </location>
</feature>
<feature type="domain" description="Cytochrome b5 heme-binding" evidence="19">
    <location>
        <begin position="975"/>
        <end position="1037"/>
    </location>
</feature>
<keyword evidence="14 16" id="KW-0009">Actin-binding</keyword>
<evidence type="ECO:0000256" key="10">
    <source>
        <dbReference type="ARBA" id="ARBA00023123"/>
    </source>
</evidence>
<dbReference type="Pfam" id="PF00173">
    <property type="entry name" value="Cyt-b5"/>
    <property type="match status" value="1"/>
</dbReference>
<dbReference type="RefSeq" id="XP_062881803.1">
    <property type="nucleotide sequence ID" value="XM_063025848.1"/>
</dbReference>
<dbReference type="GO" id="GO:0005524">
    <property type="term" value="F:ATP binding"/>
    <property type="evidence" value="ECO:0007669"/>
    <property type="project" value="UniProtKB-UniRule"/>
</dbReference>
<keyword evidence="5" id="KW-0808">Transferase</keyword>
<keyword evidence="12 16" id="KW-0505">Motor protein</keyword>
<dbReference type="Proteomes" id="UP000029445">
    <property type="component" value="Chromosome 5"/>
</dbReference>
<keyword evidence="4" id="KW-0328">Glycosyltransferase</keyword>
<comment type="subcellular location">
    <subcellularLocation>
        <location evidence="1">Cell membrane</location>
        <topology evidence="1">Multi-pass membrane protein</topology>
    </subcellularLocation>
</comment>
<feature type="transmembrane region" description="Helical" evidence="18">
    <location>
        <begin position="1669"/>
        <end position="1692"/>
    </location>
</feature>
<evidence type="ECO:0000256" key="4">
    <source>
        <dbReference type="ARBA" id="ARBA00022676"/>
    </source>
</evidence>
<dbReference type="GeneID" id="88178122"/>
<feature type="domain" description="Myosin motor" evidence="20">
    <location>
        <begin position="11"/>
        <end position="777"/>
    </location>
</feature>
<evidence type="ECO:0000256" key="12">
    <source>
        <dbReference type="ARBA" id="ARBA00023175"/>
    </source>
</evidence>
<protein>
    <recommendedName>
        <fullName evidence="2">chitin synthase</fullName>
        <ecNumber evidence="2">2.4.1.16</ecNumber>
    </recommendedName>
</protein>
<evidence type="ECO:0000256" key="3">
    <source>
        <dbReference type="ARBA" id="ARBA00022475"/>
    </source>
</evidence>
<evidence type="ECO:0000256" key="1">
    <source>
        <dbReference type="ARBA" id="ARBA00004651"/>
    </source>
</evidence>
<keyword evidence="8 16" id="KW-0067">ATP-binding</keyword>
<dbReference type="CDD" id="cd14879">
    <property type="entry name" value="MYSc_Myo17"/>
    <property type="match status" value="1"/>
</dbReference>
<feature type="domain" description="DEK-C" evidence="21">
    <location>
        <begin position="1879"/>
        <end position="1934"/>
    </location>
</feature>
<dbReference type="CDD" id="cd04190">
    <property type="entry name" value="Chitin_synth_C"/>
    <property type="match status" value="1"/>
</dbReference>
<dbReference type="GO" id="GO:0003774">
    <property type="term" value="F:cytoskeletal motor activity"/>
    <property type="evidence" value="ECO:0007669"/>
    <property type="project" value="UniProtKB-UniRule"/>
</dbReference>
<organism evidence="22 23">
    <name type="scientific">Cryptococcus deuterogattii (strain R265)</name>
    <name type="common">Cryptococcus gattii VGII (strain R265)</name>
    <dbReference type="NCBI Taxonomy" id="294750"/>
    <lineage>
        <taxon>Eukaryota</taxon>
        <taxon>Fungi</taxon>
        <taxon>Dikarya</taxon>
        <taxon>Basidiomycota</taxon>
        <taxon>Agaricomycotina</taxon>
        <taxon>Tremellomycetes</taxon>
        <taxon>Tremellales</taxon>
        <taxon>Cryptococcaceae</taxon>
        <taxon>Cryptococcus</taxon>
        <taxon>Cryptococcus gattii species complex</taxon>
    </lineage>
</organism>
<keyword evidence="6 18" id="KW-0812">Transmembrane</keyword>
<evidence type="ECO:0000256" key="14">
    <source>
        <dbReference type="ARBA" id="ARBA00023203"/>
    </source>
</evidence>
<sequence>MAQQPPPSRFQGVTDLSSLAVTEDTILVTLQERYLSHKPYTSLSPAALVFLSPYSYLPIDGEESLLRYVEEYYQSSNEEGGSRNEQGWWKKKLEEPHVFQLALSAYYNMRRTGQDQVIIASGPTGSGKTELKRLAIEAITQVSLANPGKKGSKIGVQVSSAEFILKCFGNAHTLSSDEASRFGTYTELQFNERGRLEGLKTIVYYFERSRVSQAPINGERNFHAFYYLVSGAPEEERSFLKLGDVSDYRYLNCRVRRVGVDDRYRYSQLKQAFRMVGISNRLIAQIFQLLASILHIGNLRFSPSDGTQEGASVINIDTLDIVAEFLGVHSESLAEIFSLKTVLIGKEVCTTFLGPEQAEQVRDELARTLYSLLFSWINEHINSKLCKDGFGSFIALVDLPGIQRNSGSMGSFNSVDQFCLNFAAEKMHNWVLHRIHETTRQEAETERLLISRVPYFDNSECLGMLSNPRGGLISVIDDLSQKKRSESNLLESLGKRFHNNPSISISPQGTRSSASFTINHYDGPVTYSTSNFLERNANETSTDIIQLLRGNTTSRSQVSTAEGHGSSNPFIKGLFGMKNIAMQTHPRSDSTIVAAQQSVRPVRAPSTRRKKMTALGPVSEEGGEEACDFQVGGGNDESYSPKELHCIAGQHWAAVDSLLKSFDQTQTWYIFTLRPNDSQLPSQFDLRSMKQQVRSFGIVEMAQQLQTSWEVRLSHKEACERYNEELLYRGIPEGTGDVERLRDLKRLMSLTDADMGIGFQRVFLSHSLFHFLEDRLRVKEPGEQQAFEDLGHKKLQTDPFSPHRYQAASFDSQDHVHNDPPIRPVDSSANLPLMEHAQPNVNNSLEIDDRESSAVPYVSYGGRSITDIEGYASSRDLLASPIHKSEKDPLDTEPQAGETTEEYRESIARRRWVWLCSALTWWIPGFVLSKVAGMKRQDIRQAWREKLAINMIIWFICGCAVFVIAILGPVICPTQHVYSTSELASHSYTLNPNNAFVAIRGEVFDLSQFAPIHLTAVSVVPTKSIMQYGGLDASELLPVQVSALCGGVSGSVSQYVTLDSTNTTDVYSQYHDFRAYTNDSRPDWYAEMMIMMRHRFRVGFMGYTKKDLKNMAGQGRAVAIYDNLVYDLSNYIQQNGGGLKAPNGVNLTAQDQADRQFMSDQVVSLFKYNSGKDITTLLDNLGSTIGTDVVERQKTCLRNLFILGKLDTRDSAQCQFSTYILLALSCVMVAVIGFKFLSALHFGSVRAPESHDKFVICQVPCYTEGEESLRRTIDSLCKLRYDDKRKLIFVICDGNIKGFGNDKPTPAIVLDILGVDVNNDPEPLSFQSLGEGAKQHNMGKVYAGLYECAGHVVPYLVIAKVGKPNERQKPGNRGKRDSQMLVMHFLNKVHFNAPMNPLELEMYHQIKNVIGVNPSFYEYLFMIDADTTVDEMSLNRLVSAMRHDKKIIGVCGETSIANAKQSIVTMSQVYEYFISHHLAKAFESLFGSITCLPGCFSMYRLRSPDTNKPLFISNGIIQDYSENRVDTLHLKNLLHLGEDRYLTTLVLKHFQDYKTKFVRHAYAKTVAPDSIKVLLSQRRRWINSTVHNLAELVFLDQLCGFCCFSMRFVVFIDLLSTIIAPVTVAYIVYLIYLIIHDGASIPTLSIIMLAAIYGLQAMIFIFRMRWDMIAWMVFYICAIPVFSFLLPLYSFWKMDDFSWGSTRLVVGDKGKKIVIHDEGKFDPSSIPLRSWEEYENELWDQESIHSGSYMPPKAEYSYDYPRTQSTYSYSGYGYDQPTHPMQTRSISPVSSHYQMSQFRQSPYQSPYHSPYQGPYGGSIAEFRSSRMDMANRPSLDDTSSFHQLYQPPPRPQSSYALNLPDPSSDSFTAPPVDYLGAQAITDGQLESSIRKICANAELDKLTKKGVRKELEKEYGVELTERREIINRLVEKILTE</sequence>
<evidence type="ECO:0000259" key="21">
    <source>
        <dbReference type="PROSITE" id="PS51998"/>
    </source>
</evidence>
<name>A0A095EEN7_CRYD2</name>
<dbReference type="Pfam" id="PF00063">
    <property type="entry name" value="Myosin_head"/>
    <property type="match status" value="1"/>
</dbReference>
<dbReference type="SMART" id="SM01117">
    <property type="entry name" value="Cyt-b5"/>
    <property type="match status" value="2"/>
</dbReference>
<evidence type="ECO:0000256" key="16">
    <source>
        <dbReference type="PROSITE-ProRule" id="PRU00782"/>
    </source>
</evidence>
<dbReference type="InterPro" id="IPR036400">
    <property type="entry name" value="Cyt_B5-like_heme/steroid_sf"/>
</dbReference>
<dbReference type="PANTHER" id="PTHR22914:SF45">
    <property type="entry name" value="CHITIN SYNTHASE"/>
    <property type="match status" value="1"/>
</dbReference>
<dbReference type="Gene3D" id="1.20.120.720">
    <property type="entry name" value="Myosin VI head, motor domain, U50 subdomain"/>
    <property type="match status" value="1"/>
</dbReference>
<feature type="binding site" evidence="16">
    <location>
        <begin position="122"/>
        <end position="129"/>
    </location>
    <ligand>
        <name>ATP</name>
        <dbReference type="ChEBI" id="CHEBI:30616"/>
    </ligand>
</feature>
<dbReference type="SMART" id="SM00242">
    <property type="entry name" value="MYSc"/>
    <property type="match status" value="1"/>
</dbReference>
<dbReference type="InterPro" id="IPR027417">
    <property type="entry name" value="P-loop_NTPase"/>
</dbReference>
<evidence type="ECO:0000256" key="8">
    <source>
        <dbReference type="ARBA" id="ARBA00022840"/>
    </source>
</evidence>
<keyword evidence="9 18" id="KW-1133">Transmembrane helix</keyword>
<dbReference type="Pfam" id="PF03142">
    <property type="entry name" value="Chitin_synth_2"/>
    <property type="match status" value="1"/>
</dbReference>
<evidence type="ECO:0000256" key="13">
    <source>
        <dbReference type="ARBA" id="ARBA00023180"/>
    </source>
</evidence>
<feature type="transmembrane region" description="Helical" evidence="18">
    <location>
        <begin position="952"/>
        <end position="971"/>
    </location>
</feature>
<dbReference type="Gene3D" id="1.20.58.530">
    <property type="match status" value="1"/>
</dbReference>
<dbReference type="VEuPathDB" id="FungiDB:CNBG_1726"/>
<reference evidence="22 23" key="2">
    <citation type="journal article" date="2018" name="Proc. Natl. Acad. Sci.">
        <title>RNAi is a critical determinant of centromere evolution in closely related fungi.</title>
        <authorList>
            <person name="Yadav V."/>
            <person name="Sun S."/>
            <person name="Billmyre R.B."/>
            <person name="Thimmappa B.C."/>
            <person name="Shea T."/>
            <person name="Lintner R."/>
            <person name="Bakkeren G."/>
            <person name="Cuomo C.A."/>
            <person name="Heitman J."/>
            <person name="Sanyal K."/>
        </authorList>
    </citation>
    <scope>NUCLEOTIDE SEQUENCE [LARGE SCALE GENOMIC DNA]</scope>
    <source>
        <strain evidence="22 23">R265</strain>
    </source>
</reference>
<dbReference type="Gene3D" id="3.10.120.10">
    <property type="entry name" value="Cytochrome b5-like heme/steroid binding domain"/>
    <property type="match status" value="1"/>
</dbReference>
<keyword evidence="11 18" id="KW-0472">Membrane</keyword>
<dbReference type="PROSITE" id="PS51456">
    <property type="entry name" value="MYOSIN_MOTOR"/>
    <property type="match status" value="1"/>
</dbReference>
<feature type="transmembrane region" description="Helical" evidence="18">
    <location>
        <begin position="912"/>
        <end position="931"/>
    </location>
</feature>
<evidence type="ECO:0000256" key="15">
    <source>
        <dbReference type="ARBA" id="ARBA00048014"/>
    </source>
</evidence>
<reference evidence="22 23" key="1">
    <citation type="journal article" date="2011" name="MBio">
        <title>Genome variation in Cryptococcus gattii, an emerging pathogen of immunocompetent hosts.</title>
        <authorList>
            <person name="D'Souza C.A."/>
            <person name="Kronstad J.W."/>
            <person name="Taylor G."/>
            <person name="Warren R."/>
            <person name="Yuen M."/>
            <person name="Hu G."/>
            <person name="Jung W.H."/>
            <person name="Sham A."/>
            <person name="Kidd S.E."/>
            <person name="Tangen K."/>
            <person name="Lee N."/>
            <person name="Zeilmaker T."/>
            <person name="Sawkins J."/>
            <person name="McVicker G."/>
            <person name="Shah S."/>
            <person name="Gnerre S."/>
            <person name="Griggs A."/>
            <person name="Zeng Q."/>
            <person name="Bartlett K."/>
            <person name="Li W."/>
            <person name="Wang X."/>
            <person name="Heitman J."/>
            <person name="Stajich J.E."/>
            <person name="Fraser J.A."/>
            <person name="Meyer W."/>
            <person name="Carter D."/>
            <person name="Schein J."/>
            <person name="Krzywinski M."/>
            <person name="Kwon-Chung K.J."/>
            <person name="Varma A."/>
            <person name="Wang J."/>
            <person name="Brunham R."/>
            <person name="Fyfe M."/>
            <person name="Ouellette B.F."/>
            <person name="Siddiqui A."/>
            <person name="Marra M."/>
            <person name="Jones S."/>
            <person name="Holt R."/>
            <person name="Birren B.W."/>
            <person name="Galagan J.E."/>
            <person name="Cuomo C.A."/>
        </authorList>
    </citation>
    <scope>NUCLEOTIDE SEQUENCE [LARGE SCALE GENOMIC DNA]</scope>
    <source>
        <strain evidence="22 23">R265</strain>
    </source>
</reference>
<dbReference type="STRING" id="294750.A0A095EEN7"/>
<dbReference type="PANTHER" id="PTHR22914">
    <property type="entry name" value="CHITIN SYNTHASE"/>
    <property type="match status" value="1"/>
</dbReference>
<dbReference type="Gene3D" id="1.10.10.60">
    <property type="entry name" value="Homeodomain-like"/>
    <property type="match status" value="1"/>
</dbReference>
<dbReference type="Pfam" id="PF08766">
    <property type="entry name" value="DEK_C"/>
    <property type="match status" value="1"/>
</dbReference>
<keyword evidence="3" id="KW-1003">Cell membrane</keyword>
<dbReference type="SUPFAM" id="SSF52540">
    <property type="entry name" value="P-loop containing nucleoside triphosphate hydrolases"/>
    <property type="match status" value="1"/>
</dbReference>
<dbReference type="GO" id="GO:0031505">
    <property type="term" value="P:fungal-type cell wall organization"/>
    <property type="evidence" value="ECO:0007669"/>
    <property type="project" value="TreeGrafter"/>
</dbReference>
<dbReference type="InterPro" id="IPR029044">
    <property type="entry name" value="Nucleotide-diphossugar_trans"/>
</dbReference>
<dbReference type="InterPro" id="IPR014876">
    <property type="entry name" value="DEK_C"/>
</dbReference>
<evidence type="ECO:0000256" key="2">
    <source>
        <dbReference type="ARBA" id="ARBA00012543"/>
    </source>
</evidence>
<dbReference type="InterPro" id="IPR001609">
    <property type="entry name" value="Myosin_head_motor_dom-like"/>
</dbReference>
<dbReference type="Gene3D" id="3.40.850.10">
    <property type="entry name" value="Kinesin motor domain"/>
    <property type="match status" value="1"/>
</dbReference>
<dbReference type="GO" id="GO:0005886">
    <property type="term" value="C:plasma membrane"/>
    <property type="evidence" value="ECO:0007669"/>
    <property type="project" value="UniProtKB-SubCell"/>
</dbReference>
<evidence type="ECO:0000259" key="20">
    <source>
        <dbReference type="PROSITE" id="PS51456"/>
    </source>
</evidence>
<evidence type="ECO:0000313" key="22">
    <source>
        <dbReference type="EMBL" id="KGB75888.1"/>
    </source>
</evidence>
<evidence type="ECO:0000256" key="11">
    <source>
        <dbReference type="ARBA" id="ARBA00023136"/>
    </source>
</evidence>
<dbReference type="EMBL" id="CP025763">
    <property type="protein sequence ID" value="KGB75888.1"/>
    <property type="molecule type" value="Genomic_DNA"/>
</dbReference>
<dbReference type="KEGG" id="cdeu:CNBG_1726"/>
<dbReference type="OrthoDB" id="370884at2759"/>
<dbReference type="Gene3D" id="1.10.10.820">
    <property type="match status" value="1"/>
</dbReference>
<feature type="region of interest" description="Disordered" evidence="17">
    <location>
        <begin position="882"/>
        <end position="902"/>
    </location>
</feature>
<dbReference type="InterPro" id="IPR001199">
    <property type="entry name" value="Cyt_B5-like_heme/steroid-bd"/>
</dbReference>
<evidence type="ECO:0000259" key="19">
    <source>
        <dbReference type="PROSITE" id="PS50255"/>
    </source>
</evidence>
<evidence type="ECO:0000256" key="7">
    <source>
        <dbReference type="ARBA" id="ARBA00022741"/>
    </source>
</evidence>
<evidence type="ECO:0000256" key="6">
    <source>
        <dbReference type="ARBA" id="ARBA00022692"/>
    </source>
</evidence>
<proteinExistence type="inferred from homology"/>
<dbReference type="InterPro" id="IPR036961">
    <property type="entry name" value="Kinesin_motor_dom_sf"/>
</dbReference>
<feature type="transmembrane region" description="Helical" evidence="18">
    <location>
        <begin position="1641"/>
        <end position="1662"/>
    </location>
</feature>
<dbReference type="SUPFAM" id="SSF55856">
    <property type="entry name" value="Cytochrome b5-like heme/steroid binding domain"/>
    <property type="match status" value="1"/>
</dbReference>
<gene>
    <name evidence="22" type="ORF">CNBG_1726</name>
</gene>
<dbReference type="PROSITE" id="PS50255">
    <property type="entry name" value="CYTOCHROME_B5_2"/>
    <property type="match status" value="1"/>
</dbReference>
<dbReference type="SUPFAM" id="SSF53448">
    <property type="entry name" value="Nucleotide-diphospho-sugar transferases"/>
    <property type="match status" value="1"/>
</dbReference>
<evidence type="ECO:0000256" key="5">
    <source>
        <dbReference type="ARBA" id="ARBA00022679"/>
    </source>
</evidence>
<dbReference type="InterPro" id="IPR004835">
    <property type="entry name" value="Chitin_synth"/>
</dbReference>
<evidence type="ECO:0000313" key="23">
    <source>
        <dbReference type="Proteomes" id="UP000029445"/>
    </source>
</evidence>
<keyword evidence="10 16" id="KW-0518">Myosin</keyword>
<dbReference type="OMA" id="LEMHHQI"/>
<dbReference type="EC" id="2.4.1.16" evidence="2"/>
<comment type="similarity">
    <text evidence="16">Belongs to the TRAFAC class myosin-kinesin ATPase superfamily. Myosin family.</text>
</comment>
<keyword evidence="7 16" id="KW-0547">Nucleotide-binding</keyword>
<dbReference type="GO" id="GO:0003779">
    <property type="term" value="F:actin binding"/>
    <property type="evidence" value="ECO:0007669"/>
    <property type="project" value="UniProtKB-KW"/>
</dbReference>
<dbReference type="GO" id="GO:0016459">
    <property type="term" value="C:myosin complex"/>
    <property type="evidence" value="ECO:0007669"/>
    <property type="project" value="UniProtKB-KW"/>
</dbReference>
<dbReference type="PROSITE" id="PS51998">
    <property type="entry name" value="DEK_C"/>
    <property type="match status" value="1"/>
</dbReference>
<evidence type="ECO:0000256" key="18">
    <source>
        <dbReference type="SAM" id="Phobius"/>
    </source>
</evidence>
<evidence type="ECO:0000256" key="17">
    <source>
        <dbReference type="SAM" id="MobiDB-lite"/>
    </source>
</evidence>
<evidence type="ECO:0000256" key="9">
    <source>
        <dbReference type="ARBA" id="ARBA00022989"/>
    </source>
</evidence>
<dbReference type="PRINTS" id="PR00193">
    <property type="entry name" value="MYOSINHEAVY"/>
</dbReference>
<feature type="region of interest" description="Actin-binding" evidence="16">
    <location>
        <begin position="655"/>
        <end position="677"/>
    </location>
</feature>
<keyword evidence="23" id="KW-1185">Reference proteome</keyword>
<dbReference type="GO" id="GO:0030428">
    <property type="term" value="C:cell septum"/>
    <property type="evidence" value="ECO:0007669"/>
    <property type="project" value="TreeGrafter"/>
</dbReference>
<feature type="transmembrane region" description="Helical" evidence="18">
    <location>
        <begin position="1216"/>
        <end position="1237"/>
    </location>
</feature>
<keyword evidence="13" id="KW-0325">Glycoprotein</keyword>
<comment type="catalytic activity">
    <reaction evidence="15">
        <text>[(1-&gt;4)-N-acetyl-beta-D-glucosaminyl](n) + UDP-N-acetyl-alpha-D-glucosamine = [(1-&gt;4)-N-acetyl-beta-D-glucosaminyl](n+1) + UDP + H(+)</text>
        <dbReference type="Rhea" id="RHEA:16637"/>
        <dbReference type="Rhea" id="RHEA-COMP:9593"/>
        <dbReference type="Rhea" id="RHEA-COMP:9595"/>
        <dbReference type="ChEBI" id="CHEBI:15378"/>
        <dbReference type="ChEBI" id="CHEBI:17029"/>
        <dbReference type="ChEBI" id="CHEBI:57705"/>
        <dbReference type="ChEBI" id="CHEBI:58223"/>
        <dbReference type="EC" id="2.4.1.16"/>
    </reaction>
</comment>
<dbReference type="InterPro" id="IPR036037">
    <property type="entry name" value="MYSc_Myo17"/>
</dbReference>
<accession>A0A095EEN7</accession>